<dbReference type="GO" id="GO:0007131">
    <property type="term" value="P:reciprocal meiotic recombination"/>
    <property type="evidence" value="ECO:0007669"/>
    <property type="project" value="TreeGrafter"/>
</dbReference>
<dbReference type="GO" id="GO:0005634">
    <property type="term" value="C:nucleus"/>
    <property type="evidence" value="ECO:0007669"/>
    <property type="project" value="TreeGrafter"/>
</dbReference>
<dbReference type="Proteomes" id="UP000689195">
    <property type="component" value="Unassembled WGS sequence"/>
</dbReference>
<feature type="region of interest" description="Disordered" evidence="1">
    <location>
        <begin position="270"/>
        <end position="290"/>
    </location>
</feature>
<protein>
    <submittedName>
        <fullName evidence="2">Uncharacterized protein</fullName>
    </submittedName>
</protein>
<dbReference type="EMBL" id="CAJJDO010000025">
    <property type="protein sequence ID" value="CAD8154036.1"/>
    <property type="molecule type" value="Genomic_DNA"/>
</dbReference>
<evidence type="ECO:0000313" key="3">
    <source>
        <dbReference type="Proteomes" id="UP000689195"/>
    </source>
</evidence>
<proteinExistence type="predicted"/>
<evidence type="ECO:0000313" key="2">
    <source>
        <dbReference type="EMBL" id="CAD8154036.1"/>
    </source>
</evidence>
<sequence length="422" mass="49431">MKVFTFLKLILYINKQSIFLFSLIKRINGNKKEYSNKTLITISKCSKNGIIQDELVEQFDDQDLSNTYCLYWSKIDSLALYGTDDAPEYQYINVSFTVCQNGSKPGIVCADQDTIQKVLNINYIHFQLTSYIINLRDFLQPQIPKVEDIYTTISAKVTKDVEIFMQPITTITDYGYFQKELRKDTTIRYQQDKEIIDFNTDTSLTNVVICLSDTEQISYRIYPKVQDVLAQAGGLWQIIIVVALFLQKPFSELAYNIEIINKLFNFEQESPKKRTENKSQNEDFNEPKPSKTLLSIQNDIKNTIQTVPDTKIKSQIKQVVSKRFPQGRYQSVNGSKSSGFIERFIQSERINEARSLFTLVSSNIKMKFKEYVQYLTYRPKRRKMDQLDYSIKKYEQFLDILFIIDKLQEIDKLKLILFNKLK</sequence>
<dbReference type="AlphaFoldDB" id="A0A8S1TSV8"/>
<feature type="compositionally biased region" description="Basic and acidic residues" evidence="1">
    <location>
        <begin position="270"/>
        <end position="289"/>
    </location>
</feature>
<evidence type="ECO:0000256" key="1">
    <source>
        <dbReference type="SAM" id="MobiDB-lite"/>
    </source>
</evidence>
<dbReference type="PANTHER" id="PTHR31398:SF0">
    <property type="entry name" value="MEIOTIC NUCLEAR DIVISION PROTEIN 1 HOMOLOG"/>
    <property type="match status" value="1"/>
</dbReference>
<gene>
    <name evidence="2" type="ORF">PPENT_87.1.T0250155</name>
</gene>
<comment type="caution">
    <text evidence="2">The sequence shown here is derived from an EMBL/GenBank/DDBJ whole genome shotgun (WGS) entry which is preliminary data.</text>
</comment>
<name>A0A8S1TSV8_9CILI</name>
<dbReference type="PANTHER" id="PTHR31398">
    <property type="entry name" value="MEIOTIC NUCLEAR DIVISION PROTEIN 1 HOMOLOG"/>
    <property type="match status" value="1"/>
</dbReference>
<accession>A0A8S1TSV8</accession>
<keyword evidence="3" id="KW-1185">Reference proteome</keyword>
<organism evidence="2 3">
    <name type="scientific">Paramecium pentaurelia</name>
    <dbReference type="NCBI Taxonomy" id="43138"/>
    <lineage>
        <taxon>Eukaryota</taxon>
        <taxon>Sar</taxon>
        <taxon>Alveolata</taxon>
        <taxon>Ciliophora</taxon>
        <taxon>Intramacronucleata</taxon>
        <taxon>Oligohymenophorea</taxon>
        <taxon>Peniculida</taxon>
        <taxon>Parameciidae</taxon>
        <taxon>Paramecium</taxon>
    </lineage>
</organism>
<reference evidence="2" key="1">
    <citation type="submission" date="2021-01" db="EMBL/GenBank/DDBJ databases">
        <authorList>
            <consortium name="Genoscope - CEA"/>
            <person name="William W."/>
        </authorList>
    </citation>
    <scope>NUCLEOTIDE SEQUENCE</scope>
</reference>